<dbReference type="Gene3D" id="2.60.120.10">
    <property type="entry name" value="Jelly Rolls"/>
    <property type="match status" value="4"/>
</dbReference>
<evidence type="ECO:0000256" key="8">
    <source>
        <dbReference type="ARBA" id="ARBA00023303"/>
    </source>
</evidence>
<dbReference type="GO" id="GO:0005221">
    <property type="term" value="F:intracellularly cyclic nucleotide-activated monoatomic cation channel activity"/>
    <property type="evidence" value="ECO:0007669"/>
    <property type="project" value="InterPro"/>
</dbReference>
<accession>A0AAD9UVT9</accession>
<evidence type="ECO:0000256" key="4">
    <source>
        <dbReference type="ARBA" id="ARBA00022989"/>
    </source>
</evidence>
<keyword evidence="8" id="KW-0407">Ion channel</keyword>
<feature type="transmembrane region" description="Helical" evidence="10">
    <location>
        <begin position="1635"/>
        <end position="1654"/>
    </location>
</feature>
<keyword evidence="5" id="KW-0406">Ion transport</keyword>
<feature type="region of interest" description="Disordered" evidence="9">
    <location>
        <begin position="1091"/>
        <end position="1126"/>
    </location>
</feature>
<dbReference type="GO" id="GO:0016020">
    <property type="term" value="C:membrane"/>
    <property type="evidence" value="ECO:0007669"/>
    <property type="project" value="UniProtKB-SubCell"/>
</dbReference>
<evidence type="ECO:0000256" key="3">
    <source>
        <dbReference type="ARBA" id="ARBA00022692"/>
    </source>
</evidence>
<dbReference type="EMBL" id="JARQWQ010000093">
    <property type="protein sequence ID" value="KAK2551824.1"/>
    <property type="molecule type" value="Genomic_DNA"/>
</dbReference>
<evidence type="ECO:0000256" key="10">
    <source>
        <dbReference type="SAM" id="Phobius"/>
    </source>
</evidence>
<dbReference type="SUPFAM" id="SSF81324">
    <property type="entry name" value="Voltage-gated potassium channels"/>
    <property type="match status" value="3"/>
</dbReference>
<dbReference type="SUPFAM" id="SSF51206">
    <property type="entry name" value="cAMP-binding domain-like"/>
    <property type="match status" value="4"/>
</dbReference>
<evidence type="ECO:0000259" key="11">
    <source>
        <dbReference type="PROSITE" id="PS50042"/>
    </source>
</evidence>
<feature type="transmembrane region" description="Helical" evidence="10">
    <location>
        <begin position="114"/>
        <end position="135"/>
    </location>
</feature>
<feature type="compositionally biased region" description="Polar residues" evidence="9">
    <location>
        <begin position="1117"/>
        <end position="1126"/>
    </location>
</feature>
<reference evidence="12" key="2">
    <citation type="journal article" date="2023" name="Science">
        <title>Genomic signatures of disease resistance in endangered staghorn corals.</title>
        <authorList>
            <person name="Vollmer S.V."/>
            <person name="Selwyn J.D."/>
            <person name="Despard B.A."/>
            <person name="Roesel C.L."/>
        </authorList>
    </citation>
    <scope>NUCLEOTIDE SEQUENCE</scope>
    <source>
        <strain evidence="12">K2</strain>
    </source>
</reference>
<feature type="transmembrane region" description="Helical" evidence="10">
    <location>
        <begin position="1819"/>
        <end position="1841"/>
    </location>
</feature>
<dbReference type="Gene3D" id="1.10.287.630">
    <property type="entry name" value="Helix hairpin bin"/>
    <property type="match status" value="3"/>
</dbReference>
<feature type="domain" description="Cyclic nucleotide-binding" evidence="11">
    <location>
        <begin position="969"/>
        <end position="1045"/>
    </location>
</feature>
<feature type="transmembrane region" description="Helical" evidence="10">
    <location>
        <begin position="1269"/>
        <end position="1287"/>
    </location>
</feature>
<dbReference type="Proteomes" id="UP001249851">
    <property type="component" value="Unassembled WGS sequence"/>
</dbReference>
<feature type="compositionally biased region" description="Basic residues" evidence="9">
    <location>
        <begin position="1102"/>
        <end position="1112"/>
    </location>
</feature>
<evidence type="ECO:0000313" key="12">
    <source>
        <dbReference type="EMBL" id="KAK2551824.1"/>
    </source>
</evidence>
<feature type="domain" description="Cyclic nucleotide-binding" evidence="11">
    <location>
        <begin position="1912"/>
        <end position="2013"/>
    </location>
</feature>
<feature type="domain" description="Cyclic nucleotide-binding" evidence="11">
    <location>
        <begin position="1405"/>
        <end position="1523"/>
    </location>
</feature>
<keyword evidence="7" id="KW-1071">Ligand-gated ion channel</keyword>
<evidence type="ECO:0000256" key="6">
    <source>
        <dbReference type="ARBA" id="ARBA00023136"/>
    </source>
</evidence>
<feature type="transmembrane region" description="Helical" evidence="10">
    <location>
        <begin position="1743"/>
        <end position="1764"/>
    </location>
</feature>
<feature type="transmembrane region" description="Helical" evidence="10">
    <location>
        <begin position="1167"/>
        <end position="1187"/>
    </location>
</feature>
<keyword evidence="13" id="KW-1185">Reference proteome</keyword>
<keyword evidence="4 10" id="KW-1133">Transmembrane helix</keyword>
<dbReference type="PROSITE" id="PS50042">
    <property type="entry name" value="CNMP_BINDING_3"/>
    <property type="match status" value="4"/>
</dbReference>
<feature type="transmembrane region" description="Helical" evidence="10">
    <location>
        <begin position="766"/>
        <end position="786"/>
    </location>
</feature>
<evidence type="ECO:0000313" key="13">
    <source>
        <dbReference type="Proteomes" id="UP001249851"/>
    </source>
</evidence>
<dbReference type="InterPro" id="IPR018488">
    <property type="entry name" value="cNMP-bd_CS"/>
</dbReference>
<protein>
    <submittedName>
        <fullName evidence="12">Potassium voltage-gated channel subfamily H member 7</fullName>
    </submittedName>
</protein>
<dbReference type="PROSITE" id="PS00889">
    <property type="entry name" value="CNMP_BINDING_2"/>
    <property type="match status" value="2"/>
</dbReference>
<feature type="transmembrane region" description="Helical" evidence="10">
    <location>
        <begin position="723"/>
        <end position="745"/>
    </location>
</feature>
<dbReference type="PROSITE" id="PS00888">
    <property type="entry name" value="CNMP_BINDING_1"/>
    <property type="match status" value="2"/>
</dbReference>
<feature type="transmembrane region" description="Helical" evidence="10">
    <location>
        <begin position="899"/>
        <end position="924"/>
    </location>
</feature>
<feature type="transmembrane region" description="Helical" evidence="10">
    <location>
        <begin position="692"/>
        <end position="717"/>
    </location>
</feature>
<feature type="transmembrane region" description="Helical" evidence="10">
    <location>
        <begin position="1194"/>
        <end position="1215"/>
    </location>
</feature>
<dbReference type="InterPro" id="IPR050866">
    <property type="entry name" value="CNG_cation_channel"/>
</dbReference>
<feature type="region of interest" description="Disordered" evidence="9">
    <location>
        <begin position="1533"/>
        <end position="1568"/>
    </location>
</feature>
<feature type="transmembrane region" description="Helical" evidence="10">
    <location>
        <begin position="1321"/>
        <end position="1347"/>
    </location>
</feature>
<proteinExistence type="predicted"/>
<dbReference type="Pfam" id="PF00027">
    <property type="entry name" value="cNMP_binding"/>
    <property type="match status" value="4"/>
</dbReference>
<feature type="transmembrane region" description="Helical" evidence="10">
    <location>
        <begin position="375"/>
        <end position="400"/>
    </location>
</feature>
<dbReference type="Gene3D" id="1.10.287.70">
    <property type="match status" value="3"/>
</dbReference>
<feature type="compositionally biased region" description="Basic and acidic residues" evidence="9">
    <location>
        <begin position="1533"/>
        <end position="1556"/>
    </location>
</feature>
<comment type="caution">
    <text evidence="12">The sequence shown here is derived from an EMBL/GenBank/DDBJ whole genome shotgun (WGS) entry which is preliminary data.</text>
</comment>
<dbReference type="GO" id="GO:0044877">
    <property type="term" value="F:protein-containing complex binding"/>
    <property type="evidence" value="ECO:0007669"/>
    <property type="project" value="TreeGrafter"/>
</dbReference>
<comment type="subcellular location">
    <subcellularLocation>
        <location evidence="1">Membrane</location>
        <topology evidence="1">Multi-pass membrane protein</topology>
    </subcellularLocation>
</comment>
<dbReference type="Pfam" id="PF00520">
    <property type="entry name" value="Ion_trans"/>
    <property type="match status" value="3"/>
</dbReference>
<dbReference type="InterPro" id="IPR018490">
    <property type="entry name" value="cNMP-bd_dom_sf"/>
</dbReference>
<keyword evidence="2" id="KW-0813">Transport</keyword>
<feature type="transmembrane region" description="Helical" evidence="10">
    <location>
        <begin position="1235"/>
        <end position="1257"/>
    </location>
</feature>
<dbReference type="PANTHER" id="PTHR45638">
    <property type="entry name" value="CYCLIC NUCLEOTIDE-GATED CATION CHANNEL SUBUNIT A"/>
    <property type="match status" value="1"/>
</dbReference>
<sequence>MSFSSEQPVQVTFKGVSLANDNDFQKSTIVINPRSNKYRYWEAFITLTIFLTCLLIPFQAFLDSERLFFWCFSYLNDVLFFLDMLLRFRVGYFSKGNLVKDTALIRRSYLRGKFVLDLLTILPLDFLVFGFGTHINSLQTLSLLRLNRTLRAHRMVSLLGSREKELGSNTTVIRGIKYIAVGTVTIHFMACLWYSLACHNAGTNIYSCETKSWAMTLKTGIEGVGVAKRYILSLYWATATATGTGPTNGCTPFAFSRKPVFPRVTLSKCMLALYEVSSDMLYQHDCANIPLYLEDAIESVQKRALAVIFHAGVPSYEEALRSAGVTTLTAHRDHICKRFIQNIKTSGFLYNLLPNITEVSYGFGDVHAVTLGEKWFSIISMLVGIGLFFGLILGGIASMLTNLDSGRARYIHHVNVVKDHMNDMKISSDVRSRVIAYYEYLWTHNRGVSGIGMFNDLPLSFQAELSLVVNRKVLDKSPLFRGLNRGFKRMLSLVIRQVFYMPNQIIASKGDIGHHMFFIHRGRAEILCEDDKEVLVTLSEGQLFGEVSMVYNLPRSASVRAATPCVVFLLDRRDLNKVLKHYPTVAQQLYLAVERRCNINRLHFDIQSAEDKKRSIVVDMENEEATNWLRETMVSKEWLRWAYFHSCISSLPYNITKGLKAESPLTSDSFLRKLTQYVIMPDSWLAVIWEQIVLAVLLIICFVYTFVATFSISLHALGYGENFPMKILLCFTYLLDAVLVADFIMRFNMASVMVTELKSIRKSYKWSLLFWIDLLAILPIEILATVQTNDHTMWHSFSFLRLNRLIKAIRNSLNFDIGKVRAVKFTFYIFLVTHVSACVWFLDNCYGETCTATSWAQHIGRSGQVAGVSDYTASLYWAAAAMSSTGYGDIHAHDRDTQLISIAVMLVGLLLYGYCLSSIAATIANSAAPKVQFFAKMTAVHQFMEEQNLSKSIMDRTETYLTILWRVPIFMETDENFMRQLSLKAISYIFSPGDCIIYAGDMGREMYCVRRGLVEIIGDDDVTVVGTLGPGAHFGEIGLVFGDNRLQIFEAGANEEYLKDVRKAAFESTKAAIRRLSVKCAAEQASFQPRFKASQESVPSKKNNKCGKRQKGRVGPQTRNPVGLTTSEKDLKEDYEKPYHELHPVLKLLSFLLMRHAILPDNSYFRLWQGVSLVVSGILPFSISFQASFVHTSIALWILNYCFDIICLVDMTNFLLDLLCSFPTELIVLVHCEKYLCLLILFASCFCFSLLYFLSSLFSTVFLHRQIKFAIYMVIFTHCIACGWFLIACEALKDGAHLCGEESWAELDGRAMAATSASMGFALFCMVFGIVFYGFIIARVAAGLANADSQRARYQQRLDGIKNFLKEQKISENLTSRIVSYYEYLWHRNKGVDAISLFQGLPLSLQADISFSLYKNLIEAIKPVYLLSKEYVVRKGDMGEEMYFVQHGFVEVVSEHAEPIVFDVMEKGRYFGEISVVFSCPRTASVRAQTNCELFVLTKKDLDEVLTHYPQISKKIRETAEERQRMVAERMKKFAKKKEEDKKREEENKLKEKEEGASPDNEVLESEEPARPIPTFRQRLIATLTAYKIRFGDLFIHFVILPDSNWRFIKYINCLFVFATTLTITYMVAFQDHPWYLITFSYLCELSFYIEIYFNFHMAYRNNVGDLICDGKLLLTHYTKGKLPLDLIASFPVDIFALAAPADKQLLLLSYLRLLHLLRLVRMQQFFFEWGQRLNIDVLRVRLCKFFVQLVIVIHVFACTWFFIACPLNECYGEDSWVTQQELEVAPPLARYSTAVYWAVATMTSTGYGDVHGHNLVEMAFASCVMIFGKLLFGFILGNVASTLANAEIQRAYMSDQSIPKSLQNRVMNFYEFIWNKNRGIEHSSLFYDMPLCMNGELCLEMVKDIIYAVPLFEGTELAFVRLLCTKVKPAHFHANEYIVRAGDIGQEMFIIRKGLVEIVTEDDPPEVIETIDQGHFYGEMSLVYTRPHKVSVRAVTHVDMLVLSKEDLDSVLVHYGEIEIHVREVAESLYPASLKNQLN</sequence>
<evidence type="ECO:0000256" key="2">
    <source>
        <dbReference type="ARBA" id="ARBA00022448"/>
    </source>
</evidence>
<dbReference type="InterPro" id="IPR000595">
    <property type="entry name" value="cNMP-bd_dom"/>
</dbReference>
<feature type="transmembrane region" description="Helical" evidence="10">
    <location>
        <begin position="825"/>
        <end position="842"/>
    </location>
</feature>
<reference evidence="12" key="1">
    <citation type="journal article" date="2023" name="G3 (Bethesda)">
        <title>Whole genome assembly and annotation of the endangered Caribbean coral Acropora cervicornis.</title>
        <authorList>
            <person name="Selwyn J.D."/>
            <person name="Vollmer S.V."/>
        </authorList>
    </citation>
    <scope>NUCLEOTIDE SEQUENCE</scope>
    <source>
        <strain evidence="12">K2</strain>
    </source>
</reference>
<dbReference type="PANTHER" id="PTHR45638:SF19">
    <property type="entry name" value="CYCLIC NUCLEOTIDE-BINDING DOMAIN-CONTAINING PROTEIN"/>
    <property type="match status" value="1"/>
</dbReference>
<keyword evidence="6 10" id="KW-0472">Membrane</keyword>
<evidence type="ECO:0000256" key="9">
    <source>
        <dbReference type="SAM" id="MobiDB-lite"/>
    </source>
</evidence>
<dbReference type="InterPro" id="IPR005821">
    <property type="entry name" value="Ion_trans_dom"/>
</dbReference>
<name>A0AAD9UVT9_ACRCE</name>
<feature type="transmembrane region" description="Helical" evidence="10">
    <location>
        <begin position="1611"/>
        <end position="1629"/>
    </location>
</feature>
<evidence type="ECO:0000256" key="5">
    <source>
        <dbReference type="ARBA" id="ARBA00023065"/>
    </source>
</evidence>
<dbReference type="InterPro" id="IPR014710">
    <property type="entry name" value="RmlC-like_jellyroll"/>
</dbReference>
<evidence type="ECO:0000256" key="1">
    <source>
        <dbReference type="ARBA" id="ARBA00004141"/>
    </source>
</evidence>
<dbReference type="FunFam" id="1.10.287.630:FF:000001">
    <property type="entry name" value="Cyclic nucleotide-gated channel alpha 3"/>
    <property type="match status" value="1"/>
</dbReference>
<dbReference type="CDD" id="cd00038">
    <property type="entry name" value="CAP_ED"/>
    <property type="match status" value="4"/>
</dbReference>
<dbReference type="SMART" id="SM00100">
    <property type="entry name" value="cNMP"/>
    <property type="match status" value="4"/>
</dbReference>
<organism evidence="12 13">
    <name type="scientific">Acropora cervicornis</name>
    <name type="common">Staghorn coral</name>
    <dbReference type="NCBI Taxonomy" id="6130"/>
    <lineage>
        <taxon>Eukaryota</taxon>
        <taxon>Metazoa</taxon>
        <taxon>Cnidaria</taxon>
        <taxon>Anthozoa</taxon>
        <taxon>Hexacorallia</taxon>
        <taxon>Scleractinia</taxon>
        <taxon>Astrocoeniina</taxon>
        <taxon>Acroporidae</taxon>
        <taxon>Acropora</taxon>
    </lineage>
</organism>
<feature type="transmembrane region" description="Helical" evidence="10">
    <location>
        <begin position="67"/>
        <end position="86"/>
    </location>
</feature>
<evidence type="ECO:0000256" key="7">
    <source>
        <dbReference type="ARBA" id="ARBA00023286"/>
    </source>
</evidence>
<feature type="domain" description="Cyclic nucleotide-binding" evidence="11">
    <location>
        <begin position="479"/>
        <end position="596"/>
    </location>
</feature>
<feature type="transmembrane region" description="Helical" evidence="10">
    <location>
        <begin position="40"/>
        <end position="61"/>
    </location>
</feature>
<keyword evidence="3 10" id="KW-0812">Transmembrane</keyword>
<gene>
    <name evidence="12" type="ORF">P5673_027249</name>
</gene>